<dbReference type="EMBL" id="JACXVP010000045">
    <property type="protein sequence ID" value="KAG5568780.1"/>
    <property type="molecule type" value="Genomic_DNA"/>
</dbReference>
<accession>A0A9J5W084</accession>
<protein>
    <submittedName>
        <fullName evidence="1">Uncharacterized protein</fullName>
    </submittedName>
</protein>
<comment type="caution">
    <text evidence="1">The sequence shown here is derived from an EMBL/GenBank/DDBJ whole genome shotgun (WGS) entry which is preliminary data.</text>
</comment>
<sequence>MALRDLPSDVEEMKEKLFQLDDIVTCGHRCKGHSDCKEGFIVQDYGERIDNIRVRNDGLYTILR</sequence>
<evidence type="ECO:0000313" key="2">
    <source>
        <dbReference type="Proteomes" id="UP000824120"/>
    </source>
</evidence>
<evidence type="ECO:0000313" key="1">
    <source>
        <dbReference type="EMBL" id="KAG5568780.1"/>
    </source>
</evidence>
<reference evidence="1" key="1">
    <citation type="submission" date="2020-09" db="EMBL/GenBank/DDBJ databases">
        <title>De no assembly of potato wild relative species, Solanum commersonii.</title>
        <authorList>
            <person name="Cho K."/>
        </authorList>
    </citation>
    <scope>NUCLEOTIDE SEQUENCE</scope>
    <source>
        <strain evidence="1">LZ3.2</strain>
        <tissue evidence="1">Leaf</tissue>
    </source>
</reference>
<dbReference type="Proteomes" id="UP000824120">
    <property type="component" value="Unassembled WGS sequence"/>
</dbReference>
<keyword evidence="2" id="KW-1185">Reference proteome</keyword>
<proteinExistence type="predicted"/>
<gene>
    <name evidence="1" type="ORF">H5410_064207</name>
</gene>
<organism evidence="1 2">
    <name type="scientific">Solanum commersonii</name>
    <name type="common">Commerson's wild potato</name>
    <name type="synonym">Commerson's nightshade</name>
    <dbReference type="NCBI Taxonomy" id="4109"/>
    <lineage>
        <taxon>Eukaryota</taxon>
        <taxon>Viridiplantae</taxon>
        <taxon>Streptophyta</taxon>
        <taxon>Embryophyta</taxon>
        <taxon>Tracheophyta</taxon>
        <taxon>Spermatophyta</taxon>
        <taxon>Magnoliopsida</taxon>
        <taxon>eudicotyledons</taxon>
        <taxon>Gunneridae</taxon>
        <taxon>Pentapetalae</taxon>
        <taxon>asterids</taxon>
        <taxon>lamiids</taxon>
        <taxon>Solanales</taxon>
        <taxon>Solanaceae</taxon>
        <taxon>Solanoideae</taxon>
        <taxon>Solaneae</taxon>
        <taxon>Solanum</taxon>
    </lineage>
</organism>
<name>A0A9J5W084_SOLCO</name>
<dbReference type="AlphaFoldDB" id="A0A9J5W084"/>
<dbReference type="OrthoDB" id="1294638at2759"/>